<evidence type="ECO:0000256" key="1">
    <source>
        <dbReference type="ARBA" id="ARBA00023002"/>
    </source>
</evidence>
<dbReference type="Gene3D" id="3.40.50.720">
    <property type="entry name" value="NAD(P)-binding Rossmann-like Domain"/>
    <property type="match status" value="1"/>
</dbReference>
<evidence type="ECO:0000259" key="4">
    <source>
        <dbReference type="Pfam" id="PF03446"/>
    </source>
</evidence>
<dbReference type="PROSITE" id="PS00895">
    <property type="entry name" value="3_HYDROXYISOBUT_DH"/>
    <property type="match status" value="1"/>
</dbReference>
<proteinExistence type="predicted"/>
<dbReference type="GO" id="GO:0016491">
    <property type="term" value="F:oxidoreductase activity"/>
    <property type="evidence" value="ECO:0007669"/>
    <property type="project" value="UniProtKB-KW"/>
</dbReference>
<organism evidence="6 7">
    <name type="scientific">Sphingomonas panacis</name>
    <dbReference type="NCBI Taxonomy" id="1560345"/>
    <lineage>
        <taxon>Bacteria</taxon>
        <taxon>Pseudomonadati</taxon>
        <taxon>Pseudomonadota</taxon>
        <taxon>Alphaproteobacteria</taxon>
        <taxon>Sphingomonadales</taxon>
        <taxon>Sphingomonadaceae</taxon>
        <taxon>Sphingomonas</taxon>
    </lineage>
</organism>
<dbReference type="InterPro" id="IPR015815">
    <property type="entry name" value="HIBADH-related"/>
</dbReference>
<evidence type="ECO:0000256" key="3">
    <source>
        <dbReference type="PIRSR" id="PIRSR000103-1"/>
    </source>
</evidence>
<dbReference type="PANTHER" id="PTHR43580:SF2">
    <property type="entry name" value="CYTOKINE-LIKE NUCLEAR FACTOR N-PAC"/>
    <property type="match status" value="1"/>
</dbReference>
<dbReference type="KEGG" id="span:AWL63_20240"/>
<dbReference type="InterPro" id="IPR008927">
    <property type="entry name" value="6-PGluconate_DH-like_C_sf"/>
</dbReference>
<dbReference type="Proteomes" id="UP000094256">
    <property type="component" value="Chromosome"/>
</dbReference>
<protein>
    <submittedName>
        <fullName evidence="6">2-hydroxy-3-oxopropionate reductase</fullName>
    </submittedName>
</protein>
<evidence type="ECO:0000256" key="2">
    <source>
        <dbReference type="ARBA" id="ARBA00023027"/>
    </source>
</evidence>
<dbReference type="STRING" id="1560345.AWL63_20240"/>
<feature type="domain" description="6-phosphogluconate dehydrogenase NADP-binding" evidence="4">
    <location>
        <begin position="2"/>
        <end position="161"/>
    </location>
</feature>
<dbReference type="EMBL" id="CP014168">
    <property type="protein sequence ID" value="AOH85940.1"/>
    <property type="molecule type" value="Genomic_DNA"/>
</dbReference>
<dbReference type="Pfam" id="PF03446">
    <property type="entry name" value="NAD_binding_2"/>
    <property type="match status" value="1"/>
</dbReference>
<dbReference type="PANTHER" id="PTHR43580">
    <property type="entry name" value="OXIDOREDUCTASE GLYR1-RELATED"/>
    <property type="match status" value="1"/>
</dbReference>
<dbReference type="InterPro" id="IPR036291">
    <property type="entry name" value="NAD(P)-bd_dom_sf"/>
</dbReference>
<reference evidence="6 7" key="1">
    <citation type="submission" date="2016-01" db="EMBL/GenBank/DDBJ databases">
        <title>Complete genome and mega plasmid sequence of Sphingomonas panacis DCY99 elicits systemic resistance in rice to Xanthomonas oryzae.</title>
        <authorList>
            <person name="Kim Y.J."/>
            <person name="Yang D.C."/>
            <person name="Sing P."/>
        </authorList>
    </citation>
    <scope>NUCLEOTIDE SEQUENCE [LARGE SCALE GENOMIC DNA]</scope>
    <source>
        <strain evidence="6 7">DCY99</strain>
    </source>
</reference>
<dbReference type="Pfam" id="PF14833">
    <property type="entry name" value="NAD_binding_11"/>
    <property type="match status" value="1"/>
</dbReference>
<dbReference type="InterPro" id="IPR006115">
    <property type="entry name" value="6PGDH_NADP-bd"/>
</dbReference>
<dbReference type="InterPro" id="IPR013328">
    <property type="entry name" value="6PGD_dom2"/>
</dbReference>
<dbReference type="PIRSF" id="PIRSF000103">
    <property type="entry name" value="HIBADH"/>
    <property type="match status" value="1"/>
</dbReference>
<keyword evidence="7" id="KW-1185">Reference proteome</keyword>
<dbReference type="GO" id="GO:0051287">
    <property type="term" value="F:NAD binding"/>
    <property type="evidence" value="ECO:0007669"/>
    <property type="project" value="InterPro"/>
</dbReference>
<feature type="domain" description="3-hydroxyisobutyrate dehydrogenase-like NAD-binding" evidence="5">
    <location>
        <begin position="166"/>
        <end position="283"/>
    </location>
</feature>
<dbReference type="InterPro" id="IPR029154">
    <property type="entry name" value="HIBADH-like_NADP-bd"/>
</dbReference>
<evidence type="ECO:0000313" key="6">
    <source>
        <dbReference type="EMBL" id="AOH85940.1"/>
    </source>
</evidence>
<dbReference type="InterPro" id="IPR002204">
    <property type="entry name" value="3-OH-isobutyrate_DH-rel_CS"/>
</dbReference>
<dbReference type="SUPFAM" id="SSF51735">
    <property type="entry name" value="NAD(P)-binding Rossmann-fold domains"/>
    <property type="match status" value="1"/>
</dbReference>
<feature type="active site" evidence="3">
    <location>
        <position position="170"/>
    </location>
</feature>
<keyword evidence="1" id="KW-0560">Oxidoreductase</keyword>
<dbReference type="GO" id="GO:0050661">
    <property type="term" value="F:NADP binding"/>
    <property type="evidence" value="ECO:0007669"/>
    <property type="project" value="InterPro"/>
</dbReference>
<sequence length="294" mass="30713">MTVAFLGLGHMGAPMATNLLKTQLDLTVWNRSLPALERLGELGATIAPTARDAIRGAATVLLMLANEAAIDDVLERGSPAFTDNVRGRLIVHMGTTSTDFSRKLAAAVEAAGGRYVEAPVSGSRVPAEQGSLVAMVSGEEADVATVRDLVQPMCSKTFACGRVPGGLAMKLAVNLFLITMVTGLMEAAHFARAAGLDIALFRAVIDAGPMSSDVSRVKLDKLVNDDFAPQASLADVLMNSRLVADAAHSSAVATPLLDQANALYAKADEMGLGGIDMIGVLRALEEATRDQRKG</sequence>
<dbReference type="RefSeq" id="WP_069206468.1">
    <property type="nucleotide sequence ID" value="NZ_CP014168.1"/>
</dbReference>
<dbReference type="SUPFAM" id="SSF48179">
    <property type="entry name" value="6-phosphogluconate dehydrogenase C-terminal domain-like"/>
    <property type="match status" value="1"/>
</dbReference>
<dbReference type="AlphaFoldDB" id="A0A1B3ZES9"/>
<evidence type="ECO:0000313" key="7">
    <source>
        <dbReference type="Proteomes" id="UP000094256"/>
    </source>
</evidence>
<dbReference type="Gene3D" id="1.10.1040.10">
    <property type="entry name" value="N-(1-d-carboxylethyl)-l-norvaline Dehydrogenase, domain 2"/>
    <property type="match status" value="1"/>
</dbReference>
<dbReference type="InterPro" id="IPR051265">
    <property type="entry name" value="HIBADH-related_NP60_sf"/>
</dbReference>
<gene>
    <name evidence="6" type="ORF">AWL63_20240</name>
</gene>
<accession>A0A1B3ZES9</accession>
<dbReference type="GO" id="GO:0016054">
    <property type="term" value="P:organic acid catabolic process"/>
    <property type="evidence" value="ECO:0007669"/>
    <property type="project" value="UniProtKB-ARBA"/>
</dbReference>
<keyword evidence="2" id="KW-0520">NAD</keyword>
<name>A0A1B3ZES9_9SPHN</name>
<evidence type="ECO:0000259" key="5">
    <source>
        <dbReference type="Pfam" id="PF14833"/>
    </source>
</evidence>
<dbReference type="OrthoDB" id="9812907at2"/>